<dbReference type="Pfam" id="PF00392">
    <property type="entry name" value="GntR"/>
    <property type="match status" value="1"/>
</dbReference>
<dbReference type="Gene3D" id="1.10.10.10">
    <property type="entry name" value="Winged helix-like DNA-binding domain superfamily/Winged helix DNA-binding domain"/>
    <property type="match status" value="1"/>
</dbReference>
<evidence type="ECO:0000256" key="2">
    <source>
        <dbReference type="ARBA" id="ARBA00023125"/>
    </source>
</evidence>
<name>E4Q252_CALOW</name>
<keyword evidence="1" id="KW-0805">Transcription regulation</keyword>
<evidence type="ECO:0000256" key="3">
    <source>
        <dbReference type="ARBA" id="ARBA00023163"/>
    </source>
</evidence>
<dbReference type="KEGG" id="cow:Calow_1312"/>
<dbReference type="InterPro" id="IPR011711">
    <property type="entry name" value="GntR_C"/>
</dbReference>
<accession>E4Q252</accession>
<evidence type="ECO:0000256" key="1">
    <source>
        <dbReference type="ARBA" id="ARBA00023015"/>
    </source>
</evidence>
<sequence length="226" mass="26356">MNEKNESHYFLIENYKPLREIVFEKLRDMIVNGDLRPGERLMEIKLAEMLGVSRTPIREAIRKLELEGLVVMLPRKGAYVADISKKEIMDVLEIRAALDKLAAGLAAQRMTRAEKEQLKKVLSSFEKNFKSGNIEGMINDDIRLHDLIYLGAKNEKLQHIINNLREQITRFRIIYLKEIYRKSENLLKEHKEIVEAIISGDIEKAQKMAEEHIKNQEIELINSLKF</sequence>
<protein>
    <submittedName>
        <fullName evidence="5">Transcriptional regulator, GntR family</fullName>
    </submittedName>
</protein>
<dbReference type="GO" id="GO:0043565">
    <property type="term" value="F:sequence-specific DNA binding"/>
    <property type="evidence" value="ECO:0007669"/>
    <property type="project" value="InterPro"/>
</dbReference>
<evidence type="ECO:0000313" key="5">
    <source>
        <dbReference type="EMBL" id="ADQ04870.1"/>
    </source>
</evidence>
<dbReference type="PRINTS" id="PR00035">
    <property type="entry name" value="HTHGNTR"/>
</dbReference>
<dbReference type="eggNOG" id="COG1802">
    <property type="taxonomic scope" value="Bacteria"/>
</dbReference>
<reference key="1">
    <citation type="submission" date="2010-09" db="EMBL/GenBank/DDBJ databases">
        <title>Complete sequence of Caldicellulosiruptor owensensis OL.</title>
        <authorList>
            <consortium name="US DOE Joint Genome Institute"/>
            <person name="Lucas S."/>
            <person name="Copeland A."/>
            <person name="Lapidus A."/>
            <person name="Cheng J.-F."/>
            <person name="Bruce D."/>
            <person name="Goodwin L."/>
            <person name="Pitluck S."/>
            <person name="Davenport K."/>
            <person name="Detter J.C."/>
            <person name="Han C."/>
            <person name="Tapia R."/>
            <person name="Land M."/>
            <person name="Hauser L."/>
            <person name="Chang Y.-J."/>
            <person name="Jeffries C."/>
            <person name="Kyrpides N."/>
            <person name="Ivanova N."/>
            <person name="Mikhailova N."/>
            <person name="Blumer-Schuette S.E."/>
            <person name="Kelly R.M."/>
            <person name="Woyke T."/>
        </authorList>
    </citation>
    <scope>NUCLEOTIDE SEQUENCE</scope>
    <source>
        <strain>OL</strain>
    </source>
</reference>
<dbReference type="SUPFAM" id="SSF46785">
    <property type="entry name" value="Winged helix' DNA-binding domain"/>
    <property type="match status" value="1"/>
</dbReference>
<dbReference type="CDD" id="cd07377">
    <property type="entry name" value="WHTH_GntR"/>
    <property type="match status" value="1"/>
</dbReference>
<keyword evidence="6" id="KW-1185">Reference proteome</keyword>
<dbReference type="Proteomes" id="UP000006889">
    <property type="component" value="Chromosome"/>
</dbReference>
<dbReference type="PANTHER" id="PTHR43537">
    <property type="entry name" value="TRANSCRIPTIONAL REGULATOR, GNTR FAMILY"/>
    <property type="match status" value="1"/>
</dbReference>
<feature type="domain" description="HTH gntR-type" evidence="4">
    <location>
        <begin position="16"/>
        <end position="83"/>
    </location>
</feature>
<dbReference type="HOGENOM" id="CLU_017584_5_1_9"/>
<dbReference type="SUPFAM" id="SSF48008">
    <property type="entry name" value="GntR ligand-binding domain-like"/>
    <property type="match status" value="1"/>
</dbReference>
<evidence type="ECO:0000313" key="6">
    <source>
        <dbReference type="Proteomes" id="UP000006889"/>
    </source>
</evidence>
<reference evidence="5 6" key="2">
    <citation type="journal article" date="2011" name="J. Bacteriol.">
        <title>Complete genome sequences for the anaerobic, extremely thermophilic plant biomass-degrading bacteria Caldicellulosiruptor hydrothermalis, Caldicellulosiruptor kristjanssonii, Caldicellulosiruptor kronotskyensis, Caldicellulosiruptor owensenis, and Caldicellulosiruptor lactoaceticus.</title>
        <authorList>
            <person name="Blumer-Schuette S.E."/>
            <person name="Ozdemir I."/>
            <person name="Mistry D."/>
            <person name="Lucas S."/>
            <person name="Lapidus A."/>
            <person name="Cheng J.F."/>
            <person name="Goodwin L.A."/>
            <person name="Pitluck S."/>
            <person name="Land M.L."/>
            <person name="Hauser L.J."/>
            <person name="Woyke T."/>
            <person name="Mikhailova N."/>
            <person name="Pati A."/>
            <person name="Kyrpides N.C."/>
            <person name="Ivanova N."/>
            <person name="Detter J.C."/>
            <person name="Walston-Davenport K."/>
            <person name="Han S."/>
            <person name="Adams M.W."/>
            <person name="Kelly R.M."/>
        </authorList>
    </citation>
    <scope>NUCLEOTIDE SEQUENCE [LARGE SCALE GENOMIC DNA]</scope>
    <source>
        <strain evidence="6">ATCC 700167 / DSM 13100 / OL</strain>
    </source>
</reference>
<dbReference type="EMBL" id="CP002216">
    <property type="protein sequence ID" value="ADQ04870.1"/>
    <property type="molecule type" value="Genomic_DNA"/>
</dbReference>
<dbReference type="STRING" id="632518.Calow_1312"/>
<dbReference type="PROSITE" id="PS50949">
    <property type="entry name" value="HTH_GNTR"/>
    <property type="match status" value="1"/>
</dbReference>
<gene>
    <name evidence="5" type="ordered locus">Calow_1312</name>
</gene>
<dbReference type="InterPro" id="IPR036388">
    <property type="entry name" value="WH-like_DNA-bd_sf"/>
</dbReference>
<proteinExistence type="predicted"/>
<dbReference type="InterPro" id="IPR036390">
    <property type="entry name" value="WH_DNA-bd_sf"/>
</dbReference>
<dbReference type="OrthoDB" id="9781630at2"/>
<dbReference type="RefSeq" id="WP_013412235.1">
    <property type="nucleotide sequence ID" value="NC_014657.1"/>
</dbReference>
<keyword evidence="3" id="KW-0804">Transcription</keyword>
<dbReference type="PANTHER" id="PTHR43537:SF24">
    <property type="entry name" value="GLUCONATE OPERON TRANSCRIPTIONAL REPRESSOR"/>
    <property type="match status" value="1"/>
</dbReference>
<dbReference type="SMART" id="SM00345">
    <property type="entry name" value="HTH_GNTR"/>
    <property type="match status" value="1"/>
</dbReference>
<dbReference type="Pfam" id="PF07729">
    <property type="entry name" value="FCD"/>
    <property type="match status" value="1"/>
</dbReference>
<dbReference type="InterPro" id="IPR008920">
    <property type="entry name" value="TF_FadR/GntR_C"/>
</dbReference>
<keyword evidence="2" id="KW-0238">DNA-binding</keyword>
<evidence type="ECO:0000259" key="4">
    <source>
        <dbReference type="PROSITE" id="PS50949"/>
    </source>
</evidence>
<dbReference type="Gene3D" id="1.20.120.530">
    <property type="entry name" value="GntR ligand-binding domain-like"/>
    <property type="match status" value="1"/>
</dbReference>
<organism evidence="5 6">
    <name type="scientific">Caldicellulosiruptor owensensis (strain ATCC 700167 / DSM 13100 / OL)</name>
    <dbReference type="NCBI Taxonomy" id="632518"/>
    <lineage>
        <taxon>Bacteria</taxon>
        <taxon>Bacillati</taxon>
        <taxon>Bacillota</taxon>
        <taxon>Bacillota incertae sedis</taxon>
        <taxon>Caldicellulosiruptorales</taxon>
        <taxon>Caldicellulosiruptoraceae</taxon>
        <taxon>Caldicellulosiruptor</taxon>
    </lineage>
</organism>
<dbReference type="InterPro" id="IPR000524">
    <property type="entry name" value="Tscrpt_reg_HTH_GntR"/>
</dbReference>
<dbReference type="InterPro" id="IPR000485">
    <property type="entry name" value="AsnC-type_HTH_dom"/>
</dbReference>
<dbReference type="AlphaFoldDB" id="E4Q252"/>
<dbReference type="GO" id="GO:0003700">
    <property type="term" value="F:DNA-binding transcription factor activity"/>
    <property type="evidence" value="ECO:0007669"/>
    <property type="project" value="InterPro"/>
</dbReference>
<dbReference type="PRINTS" id="PR00033">
    <property type="entry name" value="HTHASNC"/>
</dbReference>
<dbReference type="SMART" id="SM00895">
    <property type="entry name" value="FCD"/>
    <property type="match status" value="1"/>
</dbReference>